<keyword evidence="9" id="KW-1185">Reference proteome</keyword>
<feature type="disulfide bond" evidence="5">
    <location>
        <begin position="106"/>
        <end position="118"/>
    </location>
</feature>
<accession>A0A8T9CG51</accession>
<comment type="subcellular location">
    <subcellularLocation>
        <location evidence="1">Secreted</location>
    </subcellularLocation>
</comment>
<dbReference type="GO" id="GO:0005576">
    <property type="term" value="C:extracellular region"/>
    <property type="evidence" value="ECO:0007669"/>
    <property type="project" value="UniProtKB-SubCell"/>
</dbReference>
<dbReference type="EMBL" id="QGMK01000107">
    <property type="protein sequence ID" value="TVY84186.1"/>
    <property type="molecule type" value="Genomic_DNA"/>
</dbReference>
<evidence type="ECO:0000256" key="3">
    <source>
        <dbReference type="ARBA" id="ARBA00022729"/>
    </source>
</evidence>
<comment type="caution">
    <text evidence="8">The sequence shown here is derived from an EMBL/GenBank/DDBJ whole genome shotgun (WGS) entry which is preliminary data.</text>
</comment>
<dbReference type="AlphaFoldDB" id="A0A8T9CG51"/>
<protein>
    <recommendedName>
        <fullName evidence="7">AA1-like domain-containing protein</fullName>
    </recommendedName>
</protein>
<sequence>MRFSIFAASSLFAVLAAASSENVTVEDLFIRDNNGIQSAGLTILPANVTCSGNATQLAGYAVASCGDSVYSFAVNGSDSVYSLRIYEAKGVGFGLYGEVTDLPVNCRAGGDGQDDEVCNQVGTIEATISSG</sequence>
<dbReference type="Gene3D" id="2.40.350.20">
    <property type="match status" value="1"/>
</dbReference>
<evidence type="ECO:0000256" key="5">
    <source>
        <dbReference type="PROSITE-ProRule" id="PRU01243"/>
    </source>
</evidence>
<dbReference type="InterPro" id="IPR032382">
    <property type="entry name" value="AltA1"/>
</dbReference>
<feature type="signal peptide" evidence="6">
    <location>
        <begin position="1"/>
        <end position="20"/>
    </location>
</feature>
<keyword evidence="4 5" id="KW-1015">Disulfide bond</keyword>
<evidence type="ECO:0000256" key="1">
    <source>
        <dbReference type="ARBA" id="ARBA00004613"/>
    </source>
</evidence>
<evidence type="ECO:0000256" key="6">
    <source>
        <dbReference type="SAM" id="SignalP"/>
    </source>
</evidence>
<evidence type="ECO:0000259" key="7">
    <source>
        <dbReference type="PROSITE" id="PS51895"/>
    </source>
</evidence>
<evidence type="ECO:0000256" key="2">
    <source>
        <dbReference type="ARBA" id="ARBA00022525"/>
    </source>
</evidence>
<gene>
    <name evidence="8" type="ORF">LSUE1_G002116</name>
</gene>
<feature type="disulfide bond" evidence="5">
    <location>
        <begin position="50"/>
        <end position="65"/>
    </location>
</feature>
<evidence type="ECO:0000256" key="4">
    <source>
        <dbReference type="ARBA" id="ARBA00023157"/>
    </source>
</evidence>
<keyword evidence="3 6" id="KW-0732">Signal</keyword>
<name>A0A8T9CG51_9HELO</name>
<dbReference type="Proteomes" id="UP000469558">
    <property type="component" value="Unassembled WGS sequence"/>
</dbReference>
<feature type="chain" id="PRO_5035754180" description="AA1-like domain-containing protein" evidence="6">
    <location>
        <begin position="21"/>
        <end position="131"/>
    </location>
</feature>
<evidence type="ECO:0000313" key="9">
    <source>
        <dbReference type="Proteomes" id="UP000469558"/>
    </source>
</evidence>
<feature type="domain" description="AA1-like" evidence="7">
    <location>
        <begin position="18"/>
        <end position="131"/>
    </location>
</feature>
<evidence type="ECO:0000313" key="8">
    <source>
        <dbReference type="EMBL" id="TVY84186.1"/>
    </source>
</evidence>
<dbReference type="OrthoDB" id="3928926at2759"/>
<keyword evidence="2" id="KW-0964">Secreted</keyword>
<proteinExistence type="predicted"/>
<organism evidence="8 9">
    <name type="scientific">Lachnellula suecica</name>
    <dbReference type="NCBI Taxonomy" id="602035"/>
    <lineage>
        <taxon>Eukaryota</taxon>
        <taxon>Fungi</taxon>
        <taxon>Dikarya</taxon>
        <taxon>Ascomycota</taxon>
        <taxon>Pezizomycotina</taxon>
        <taxon>Leotiomycetes</taxon>
        <taxon>Helotiales</taxon>
        <taxon>Lachnaceae</taxon>
        <taxon>Lachnellula</taxon>
    </lineage>
</organism>
<dbReference type="Pfam" id="PF16541">
    <property type="entry name" value="AltA1"/>
    <property type="match status" value="1"/>
</dbReference>
<reference evidence="8 9" key="1">
    <citation type="submission" date="2018-05" db="EMBL/GenBank/DDBJ databases">
        <title>Genome sequencing and assembly of the regulated plant pathogen Lachnellula willkommii and related sister species for the development of diagnostic species identification markers.</title>
        <authorList>
            <person name="Giroux E."/>
            <person name="Bilodeau G."/>
        </authorList>
    </citation>
    <scope>NUCLEOTIDE SEQUENCE [LARGE SCALE GENOMIC DNA]</scope>
    <source>
        <strain evidence="8 9">CBS 268.59</strain>
    </source>
</reference>
<dbReference type="PROSITE" id="PS51895">
    <property type="entry name" value="AA1"/>
    <property type="match status" value="1"/>
</dbReference>